<evidence type="ECO:0000313" key="4">
    <source>
        <dbReference type="Proteomes" id="UP000612233"/>
    </source>
</evidence>
<dbReference type="EMBL" id="JACXAD010000025">
    <property type="protein sequence ID" value="MBD2769897.1"/>
    <property type="molecule type" value="Genomic_DNA"/>
</dbReference>
<feature type="domain" description="Beta-lactamase-related" evidence="2">
    <location>
        <begin position="91"/>
        <end position="376"/>
    </location>
</feature>
<evidence type="ECO:0000313" key="3">
    <source>
        <dbReference type="EMBL" id="MBD2769897.1"/>
    </source>
</evidence>
<gene>
    <name evidence="3" type="ORF">IC235_18565</name>
</gene>
<organism evidence="3 4">
    <name type="scientific">Hymenobacter montanus</name>
    <dbReference type="NCBI Taxonomy" id="2771359"/>
    <lineage>
        <taxon>Bacteria</taxon>
        <taxon>Pseudomonadati</taxon>
        <taxon>Bacteroidota</taxon>
        <taxon>Cytophagia</taxon>
        <taxon>Cytophagales</taxon>
        <taxon>Hymenobacteraceae</taxon>
        <taxon>Hymenobacter</taxon>
    </lineage>
</organism>
<dbReference type="PANTHER" id="PTHR43283">
    <property type="entry name" value="BETA-LACTAMASE-RELATED"/>
    <property type="match status" value="1"/>
</dbReference>
<dbReference type="PANTHER" id="PTHR43283:SF14">
    <property type="entry name" value="BLL8153 PROTEIN"/>
    <property type="match status" value="1"/>
</dbReference>
<dbReference type="AlphaFoldDB" id="A0A927BFG5"/>
<comment type="caution">
    <text evidence="3">The sequence shown here is derived from an EMBL/GenBank/DDBJ whole genome shotgun (WGS) entry which is preliminary data.</text>
</comment>
<name>A0A927BFG5_9BACT</name>
<keyword evidence="4" id="KW-1185">Reference proteome</keyword>
<dbReference type="SUPFAM" id="SSF56601">
    <property type="entry name" value="beta-lactamase/transpeptidase-like"/>
    <property type="match status" value="1"/>
</dbReference>
<keyword evidence="3" id="KW-0378">Hydrolase</keyword>
<feature type="compositionally biased region" description="Basic and acidic residues" evidence="1">
    <location>
        <begin position="8"/>
        <end position="17"/>
    </location>
</feature>
<evidence type="ECO:0000256" key="1">
    <source>
        <dbReference type="SAM" id="MobiDB-lite"/>
    </source>
</evidence>
<protein>
    <submittedName>
        <fullName evidence="3">Serine hydrolase</fullName>
    </submittedName>
</protein>
<proteinExistence type="predicted"/>
<dbReference type="Proteomes" id="UP000612233">
    <property type="component" value="Unassembled WGS sequence"/>
</dbReference>
<accession>A0A927BFG5</accession>
<dbReference type="InterPro" id="IPR001466">
    <property type="entry name" value="Beta-lactam-related"/>
</dbReference>
<dbReference type="GO" id="GO:0016787">
    <property type="term" value="F:hydrolase activity"/>
    <property type="evidence" value="ECO:0007669"/>
    <property type="project" value="UniProtKB-KW"/>
</dbReference>
<dbReference type="InterPro" id="IPR050789">
    <property type="entry name" value="Diverse_Enzym_Activities"/>
</dbReference>
<reference evidence="3" key="1">
    <citation type="submission" date="2020-09" db="EMBL/GenBank/DDBJ databases">
        <authorList>
            <person name="Kim M.K."/>
        </authorList>
    </citation>
    <scope>NUCLEOTIDE SEQUENCE</scope>
    <source>
        <strain evidence="3">BT664</strain>
    </source>
</reference>
<sequence length="387" mass="43216">MALGSCSKDSDKPDTTKPETTSTKVQDTPPQINAPVAGPDLTNYKQFALRNLKSSPTPFVFSRNTADQDNLLNIQIPVGDASVRVEDYLRSTATVAFLVIKNDRIIVEKYYPNEGNNYEASSIATSWSVGKSWISALIGIAIGEGKIRSVDEPITNYLPELRNGKGFERITIKHLLNMTSGIRFQERDDVDSDLGRLYTASDILAFVRALEVESAPGQQLNYQSINTQLLGIILARATQTSVTQYLQDKIWTPLGMEFDASWSLDRVGGIEKSFCCLNARARDYAKFGRLFLHHGSWQGQQIVPASWVAASSAPDPTNTYPYAFLYNYQWWFPKMSANDPTTDFTADGILGQFIYVSPSKNIVIVKLSNNKRNDDSQIPLREIAQRF</sequence>
<evidence type="ECO:0000259" key="2">
    <source>
        <dbReference type="Pfam" id="PF00144"/>
    </source>
</evidence>
<feature type="compositionally biased region" description="Polar residues" evidence="1">
    <location>
        <begin position="18"/>
        <end position="31"/>
    </location>
</feature>
<dbReference type="Gene3D" id="3.40.710.10">
    <property type="entry name" value="DD-peptidase/beta-lactamase superfamily"/>
    <property type="match status" value="1"/>
</dbReference>
<feature type="region of interest" description="Disordered" evidence="1">
    <location>
        <begin position="1"/>
        <end position="38"/>
    </location>
</feature>
<dbReference type="Pfam" id="PF00144">
    <property type="entry name" value="Beta-lactamase"/>
    <property type="match status" value="1"/>
</dbReference>
<dbReference type="InterPro" id="IPR012338">
    <property type="entry name" value="Beta-lactam/transpept-like"/>
</dbReference>